<sequence>MGRVIDFWDIIGLSSAQSADDVRSTLGRVSGRLGELAAADLVKFFERLHEALNGLDRGELAEIPVFVRGQEWPQSSDHFLYARCACVLAGRDAYDASLRSSSEFARFVQTFFQTAEELLSLAPAVHERRVGREMDMVGGPTP</sequence>
<dbReference type="Pfam" id="PF14024">
    <property type="entry name" value="DUF4240"/>
    <property type="match status" value="1"/>
</dbReference>
<dbReference type="InterPro" id="IPR025334">
    <property type="entry name" value="DUF4240"/>
</dbReference>
<keyword evidence="3" id="KW-1185">Reference proteome</keyword>
<evidence type="ECO:0000313" key="3">
    <source>
        <dbReference type="Proteomes" id="UP001501710"/>
    </source>
</evidence>
<comment type="caution">
    <text evidence="2">The sequence shown here is derived from an EMBL/GenBank/DDBJ whole genome shotgun (WGS) entry which is preliminary data.</text>
</comment>
<dbReference type="RefSeq" id="WP_425548951.1">
    <property type="nucleotide sequence ID" value="NZ_BAABAS010000011.1"/>
</dbReference>
<proteinExistence type="predicted"/>
<protein>
    <recommendedName>
        <fullName evidence="1">DUF4240 domain-containing protein</fullName>
    </recommendedName>
</protein>
<evidence type="ECO:0000259" key="1">
    <source>
        <dbReference type="Pfam" id="PF14024"/>
    </source>
</evidence>
<reference evidence="3" key="1">
    <citation type="journal article" date="2019" name="Int. J. Syst. Evol. Microbiol.">
        <title>The Global Catalogue of Microorganisms (GCM) 10K type strain sequencing project: providing services to taxonomists for standard genome sequencing and annotation.</title>
        <authorList>
            <consortium name="The Broad Institute Genomics Platform"/>
            <consortium name="The Broad Institute Genome Sequencing Center for Infectious Disease"/>
            <person name="Wu L."/>
            <person name="Ma J."/>
        </authorList>
    </citation>
    <scope>NUCLEOTIDE SEQUENCE [LARGE SCALE GENOMIC DNA]</scope>
    <source>
        <strain evidence="3">JCM 17440</strain>
    </source>
</reference>
<feature type="domain" description="DUF4240" evidence="1">
    <location>
        <begin position="6"/>
        <end position="127"/>
    </location>
</feature>
<dbReference type="EMBL" id="BAABAS010000011">
    <property type="protein sequence ID" value="GAA4234874.1"/>
    <property type="molecule type" value="Genomic_DNA"/>
</dbReference>
<evidence type="ECO:0000313" key="2">
    <source>
        <dbReference type="EMBL" id="GAA4234874.1"/>
    </source>
</evidence>
<accession>A0ABP8C737</accession>
<dbReference type="Proteomes" id="UP001501710">
    <property type="component" value="Unassembled WGS sequence"/>
</dbReference>
<name>A0ABP8C737_9ACTN</name>
<organism evidence="2 3">
    <name type="scientific">Actinomadura meridiana</name>
    <dbReference type="NCBI Taxonomy" id="559626"/>
    <lineage>
        <taxon>Bacteria</taxon>
        <taxon>Bacillati</taxon>
        <taxon>Actinomycetota</taxon>
        <taxon>Actinomycetes</taxon>
        <taxon>Streptosporangiales</taxon>
        <taxon>Thermomonosporaceae</taxon>
        <taxon>Actinomadura</taxon>
    </lineage>
</organism>
<gene>
    <name evidence="2" type="ORF">GCM10022254_40800</name>
</gene>